<evidence type="ECO:0000256" key="6">
    <source>
        <dbReference type="ARBA" id="ARBA00022519"/>
    </source>
</evidence>
<keyword evidence="6" id="KW-0997">Cell inner membrane</keyword>
<dbReference type="RefSeq" id="WP_073080777.1">
    <property type="nucleotide sequence ID" value="NZ_FQXV01000012.1"/>
</dbReference>
<dbReference type="InterPro" id="IPR011640">
    <property type="entry name" value="Fe2_transport_prot_B_C"/>
</dbReference>
<comment type="similarity">
    <text evidence="17">Belongs to the TRAFAC class TrmE-Era-EngA-EngB-Septin-like GTPase superfamily. FeoB GTPase (TC 9.A.8) family.</text>
</comment>
<feature type="transmembrane region" description="Helical" evidence="17">
    <location>
        <begin position="513"/>
        <end position="531"/>
    </location>
</feature>
<dbReference type="Pfam" id="PF02421">
    <property type="entry name" value="FeoB_N"/>
    <property type="match status" value="1"/>
</dbReference>
<feature type="transmembrane region" description="Helical" evidence="17">
    <location>
        <begin position="312"/>
        <end position="333"/>
    </location>
</feature>
<keyword evidence="5 17" id="KW-0410">Iron transport</keyword>
<feature type="transmembrane region" description="Helical" evidence="17">
    <location>
        <begin position="639"/>
        <end position="664"/>
    </location>
</feature>
<feature type="transmembrane region" description="Helical" evidence="17">
    <location>
        <begin position="345"/>
        <end position="369"/>
    </location>
</feature>
<evidence type="ECO:0000256" key="12">
    <source>
        <dbReference type="ARBA" id="ARBA00023134"/>
    </source>
</evidence>
<feature type="binding site" evidence="15">
    <location>
        <begin position="52"/>
        <end position="55"/>
    </location>
    <ligand>
        <name>GTP</name>
        <dbReference type="ChEBI" id="CHEBI:37565"/>
        <label>1</label>
    </ligand>
</feature>
<dbReference type="GO" id="GO:0005886">
    <property type="term" value="C:plasma membrane"/>
    <property type="evidence" value="ECO:0007669"/>
    <property type="project" value="UniProtKB-SubCell"/>
</dbReference>
<evidence type="ECO:0000256" key="9">
    <source>
        <dbReference type="ARBA" id="ARBA00022989"/>
    </source>
</evidence>
<keyword evidence="7 17" id="KW-0812">Transmembrane</keyword>
<dbReference type="STRING" id="1123282.SAMN02745823_03064"/>
<dbReference type="InterPro" id="IPR050860">
    <property type="entry name" value="FeoB_GTPase"/>
</dbReference>
<dbReference type="PANTHER" id="PTHR43185">
    <property type="entry name" value="FERROUS IRON TRANSPORT PROTEIN B"/>
    <property type="match status" value="1"/>
</dbReference>
<feature type="binding site" evidence="15">
    <location>
        <begin position="32"/>
        <end position="36"/>
    </location>
    <ligand>
        <name>GTP</name>
        <dbReference type="ChEBI" id="CHEBI:37565"/>
        <label>1</label>
    </ligand>
</feature>
<evidence type="ECO:0000256" key="1">
    <source>
        <dbReference type="ARBA" id="ARBA00003926"/>
    </source>
</evidence>
<feature type="transmembrane region" description="Helical" evidence="17">
    <location>
        <begin position="284"/>
        <end position="306"/>
    </location>
</feature>
<feature type="binding site" evidence="16">
    <location>
        <position position="18"/>
    </location>
    <ligand>
        <name>Mg(2+)</name>
        <dbReference type="ChEBI" id="CHEBI:18420"/>
        <label>2</label>
    </ligand>
</feature>
<evidence type="ECO:0000256" key="16">
    <source>
        <dbReference type="PIRSR" id="PIRSR603373-2"/>
    </source>
</evidence>
<feature type="binding site" evidence="16">
    <location>
        <position position="21"/>
    </location>
    <ligand>
        <name>Mg(2+)</name>
        <dbReference type="ChEBI" id="CHEBI:18420"/>
        <label>2</label>
    </ligand>
</feature>
<feature type="binding site" evidence="15">
    <location>
        <begin position="112"/>
        <end position="115"/>
    </location>
    <ligand>
        <name>GTP</name>
        <dbReference type="ChEBI" id="CHEBI:37565"/>
        <label>1</label>
    </ligand>
</feature>
<dbReference type="EMBL" id="FQXV01000012">
    <property type="protein sequence ID" value="SHI17900.1"/>
    <property type="molecule type" value="Genomic_DNA"/>
</dbReference>
<accession>A0A1M5Z145</accession>
<feature type="transmembrane region" description="Helical" evidence="17">
    <location>
        <begin position="424"/>
        <end position="450"/>
    </location>
</feature>
<feature type="binding site" evidence="15">
    <location>
        <begin position="141"/>
        <end position="143"/>
    </location>
    <ligand>
        <name>GTP</name>
        <dbReference type="ChEBI" id="CHEBI:37565"/>
        <label>1</label>
    </ligand>
</feature>
<keyword evidence="4" id="KW-1003">Cell membrane</keyword>
<keyword evidence="12 15" id="KW-0342">GTP-binding</keyword>
<evidence type="ECO:0000259" key="18">
    <source>
        <dbReference type="PROSITE" id="PS51711"/>
    </source>
</evidence>
<dbReference type="GO" id="GO:0015093">
    <property type="term" value="F:ferrous iron transmembrane transporter activity"/>
    <property type="evidence" value="ECO:0007669"/>
    <property type="project" value="UniProtKB-UniRule"/>
</dbReference>
<evidence type="ECO:0000256" key="13">
    <source>
        <dbReference type="ARBA" id="ARBA00023136"/>
    </source>
</evidence>
<keyword evidence="8 15" id="KW-0547">Nucleotide-binding</keyword>
<dbReference type="InterPro" id="IPR011642">
    <property type="entry name" value="Gate_dom"/>
</dbReference>
<dbReference type="InterPro" id="IPR005225">
    <property type="entry name" value="Small_GTP-bd"/>
</dbReference>
<evidence type="ECO:0000256" key="15">
    <source>
        <dbReference type="PIRSR" id="PIRSR603373-1"/>
    </source>
</evidence>
<dbReference type="Gene3D" id="3.40.50.300">
    <property type="entry name" value="P-loop containing nucleotide triphosphate hydrolases"/>
    <property type="match status" value="1"/>
</dbReference>
<keyword evidence="3 17" id="KW-0813">Transport</keyword>
<comment type="subcellular location">
    <subcellularLocation>
        <location evidence="2">Cell inner membrane</location>
        <topology evidence="2">Multi-pass membrane protein</topology>
    </subcellularLocation>
    <subcellularLocation>
        <location evidence="17">Cell membrane</location>
        <topology evidence="17">Multi-pass membrane protein</topology>
    </subcellularLocation>
</comment>
<dbReference type="Gene3D" id="1.10.287.1770">
    <property type="match status" value="1"/>
</dbReference>
<feature type="transmembrane region" description="Helical" evidence="17">
    <location>
        <begin position="456"/>
        <end position="474"/>
    </location>
</feature>
<evidence type="ECO:0000256" key="5">
    <source>
        <dbReference type="ARBA" id="ARBA00022496"/>
    </source>
</evidence>
<evidence type="ECO:0000256" key="7">
    <source>
        <dbReference type="ARBA" id="ARBA00022692"/>
    </source>
</evidence>
<dbReference type="GO" id="GO:0005525">
    <property type="term" value="F:GTP binding"/>
    <property type="evidence" value="ECO:0007669"/>
    <property type="project" value="UniProtKB-KW"/>
</dbReference>
<evidence type="ECO:0000256" key="14">
    <source>
        <dbReference type="NCBIfam" id="TIGR00437"/>
    </source>
</evidence>
<sequence>MILALAGNQNSGKTTLFNQLTGSNQRVGNFPGVTVEQKTGAVRAVKNCTVVDLPGIYSIRPYSAEEIVTRDFILNQRPDGIINIVDATNIERNLYLTLQLIEMRVPMVLALNMMDEVRGNGGTIDIAKMSEELGIPVVPISAAKNEGIDELVDKMVKTAKDKALPRRIDFCESGPVHRCIHAVSHIIEDHAEKLGISPRFAATKIIEGDEDLTGRLELDGNELEMIEHSVVEMETEQDLDRNAAMAEMRYQFIEKVCARTVVRSRESREHSRSVKIDSVLTNKYLAIPLFLAIMFAIFWLTFSVIGARLSDLLSLGITALTDLVDLGLTAYGINPVVKSFVVDGVFTGVGSMLSFLPLIVTLFFFLSILEDTGYMARVAYVMDKLMRKIGLSGRSIVPMLLGFGCSVPAVMATRTLSSDRDRKMTILLTPFMSCSAKIPIYAVFTAAFFVRYRAPVMIGLYAGGILVGIVVALLSNKTVFRGKPVPFVMELPNYRFPSVKTVLILMWEKAKDFLARAFTVILLATVVIWFLQTFDLKLNVVADSADSLLAIIGRFVSPIFKPLGFDDWRVSTALITGFTAKEAVVSTMGVLLGTDAASLSSALSAMFTPLTAVSFLVFTLLYTPCVAAVATIRREFQSGLMAAGVVVAQCAVAWLVAFGAYNLFRLIL</sequence>
<keyword evidence="9 17" id="KW-1133">Transmembrane helix</keyword>
<keyword evidence="16" id="KW-0460">Magnesium</keyword>
<dbReference type="InterPro" id="IPR027417">
    <property type="entry name" value="P-loop_NTPase"/>
</dbReference>
<dbReference type="InterPro" id="IPR003373">
    <property type="entry name" value="Fe2_transport_prot-B"/>
</dbReference>
<evidence type="ECO:0000256" key="2">
    <source>
        <dbReference type="ARBA" id="ARBA00004429"/>
    </source>
</evidence>
<dbReference type="InterPro" id="IPR041069">
    <property type="entry name" value="FeoB_Cyto"/>
</dbReference>
<gene>
    <name evidence="19" type="ORF">SAMN02745823_03064</name>
</gene>
<dbReference type="Pfam" id="PF07670">
    <property type="entry name" value="Gate"/>
    <property type="match status" value="2"/>
</dbReference>
<dbReference type="Proteomes" id="UP000183995">
    <property type="component" value="Unassembled WGS sequence"/>
</dbReference>
<evidence type="ECO:0000256" key="11">
    <source>
        <dbReference type="ARBA" id="ARBA00023065"/>
    </source>
</evidence>
<dbReference type="GO" id="GO:0046872">
    <property type="term" value="F:metal ion binding"/>
    <property type="evidence" value="ECO:0007669"/>
    <property type="project" value="UniProtKB-KW"/>
</dbReference>
<dbReference type="AlphaFoldDB" id="A0A1M5Z145"/>
<evidence type="ECO:0000256" key="10">
    <source>
        <dbReference type="ARBA" id="ARBA00023004"/>
    </source>
</evidence>
<keyword evidence="10 17" id="KW-0408">Iron</keyword>
<organism evidence="19 20">
    <name type="scientific">Sporobacter termitidis DSM 10068</name>
    <dbReference type="NCBI Taxonomy" id="1123282"/>
    <lineage>
        <taxon>Bacteria</taxon>
        <taxon>Bacillati</taxon>
        <taxon>Bacillota</taxon>
        <taxon>Clostridia</taxon>
        <taxon>Eubacteriales</taxon>
        <taxon>Oscillospiraceae</taxon>
        <taxon>Sporobacter</taxon>
    </lineage>
</organism>
<dbReference type="InterPro" id="IPR030389">
    <property type="entry name" value="G_FEOB_dom"/>
</dbReference>
<dbReference type="NCBIfam" id="TIGR00437">
    <property type="entry name" value="feoB"/>
    <property type="match status" value="1"/>
</dbReference>
<dbReference type="Pfam" id="PF07664">
    <property type="entry name" value="FeoB_C"/>
    <property type="match status" value="1"/>
</dbReference>
<name>A0A1M5Z145_9FIRM</name>
<reference evidence="19 20" key="1">
    <citation type="submission" date="2016-11" db="EMBL/GenBank/DDBJ databases">
        <authorList>
            <person name="Jaros S."/>
            <person name="Januszkiewicz K."/>
            <person name="Wedrychowicz H."/>
        </authorList>
    </citation>
    <scope>NUCLEOTIDE SEQUENCE [LARGE SCALE GENOMIC DNA]</scope>
    <source>
        <strain evidence="19 20">DSM 10068</strain>
    </source>
</reference>
<keyword evidence="13 17" id="KW-0472">Membrane</keyword>
<protein>
    <recommendedName>
        <fullName evidence="14 17">Ferrous iron transport protein B</fullName>
    </recommendedName>
</protein>
<feature type="transmembrane region" description="Helical" evidence="17">
    <location>
        <begin position="389"/>
        <end position="412"/>
    </location>
</feature>
<feature type="binding site" evidence="15">
    <location>
        <begin position="7"/>
        <end position="14"/>
    </location>
    <ligand>
        <name>GTP</name>
        <dbReference type="ChEBI" id="CHEBI:37565"/>
        <label>1</label>
    </ligand>
</feature>
<proteinExistence type="inferred from homology"/>
<dbReference type="Pfam" id="PF17910">
    <property type="entry name" value="FeoB_Cyto"/>
    <property type="match status" value="1"/>
</dbReference>
<dbReference type="PROSITE" id="PS51711">
    <property type="entry name" value="G_FEOB"/>
    <property type="match status" value="1"/>
</dbReference>
<dbReference type="SUPFAM" id="SSF52540">
    <property type="entry name" value="P-loop containing nucleoside triphosphate hydrolases"/>
    <property type="match status" value="1"/>
</dbReference>
<evidence type="ECO:0000313" key="20">
    <source>
        <dbReference type="Proteomes" id="UP000183995"/>
    </source>
</evidence>
<dbReference type="NCBIfam" id="TIGR00231">
    <property type="entry name" value="small_GTP"/>
    <property type="match status" value="1"/>
</dbReference>
<dbReference type="OrthoDB" id="9809127at2"/>
<feature type="binding site" evidence="16">
    <location>
        <position position="22"/>
    </location>
    <ligand>
        <name>Mg(2+)</name>
        <dbReference type="ChEBI" id="CHEBI:18420"/>
        <label>1</label>
    </ligand>
</feature>
<dbReference type="CDD" id="cd01879">
    <property type="entry name" value="FeoB"/>
    <property type="match status" value="1"/>
</dbReference>
<dbReference type="FunFam" id="3.40.50.300:FF:000426">
    <property type="entry name" value="Ferrous iron transport protein B"/>
    <property type="match status" value="1"/>
</dbReference>
<comment type="function">
    <text evidence="1 17">Probable transporter of a GTP-driven Fe(2+) uptake system.</text>
</comment>
<evidence type="ECO:0000313" key="19">
    <source>
        <dbReference type="EMBL" id="SHI17900.1"/>
    </source>
</evidence>
<keyword evidence="11" id="KW-0406">Ion transport</keyword>
<keyword evidence="20" id="KW-1185">Reference proteome</keyword>
<evidence type="ECO:0000256" key="3">
    <source>
        <dbReference type="ARBA" id="ARBA00022448"/>
    </source>
</evidence>
<evidence type="ECO:0000256" key="17">
    <source>
        <dbReference type="RuleBase" id="RU362098"/>
    </source>
</evidence>
<keyword evidence="16" id="KW-0479">Metal-binding</keyword>
<evidence type="ECO:0000256" key="4">
    <source>
        <dbReference type="ARBA" id="ARBA00022475"/>
    </source>
</evidence>
<feature type="transmembrane region" description="Helical" evidence="17">
    <location>
        <begin position="610"/>
        <end position="632"/>
    </location>
</feature>
<dbReference type="PANTHER" id="PTHR43185:SF1">
    <property type="entry name" value="FE(2+) TRANSPORTER FEOB"/>
    <property type="match status" value="1"/>
</dbReference>
<evidence type="ECO:0000256" key="8">
    <source>
        <dbReference type="ARBA" id="ARBA00022741"/>
    </source>
</evidence>
<feature type="domain" description="FeoB-type G" evidence="18">
    <location>
        <begin position="1"/>
        <end position="161"/>
    </location>
</feature>